<name>A0ABQ3KXY3_9ALTE</name>
<reference evidence="3" key="1">
    <citation type="journal article" date="2019" name="Int. J. Syst. Evol. Microbiol.">
        <title>The Global Catalogue of Microorganisms (GCM) 10K type strain sequencing project: providing services to taxonomists for standard genome sequencing and annotation.</title>
        <authorList>
            <consortium name="The Broad Institute Genomics Platform"/>
            <consortium name="The Broad Institute Genome Sequencing Center for Infectious Disease"/>
            <person name="Wu L."/>
            <person name="Ma J."/>
        </authorList>
    </citation>
    <scope>NUCLEOTIDE SEQUENCE [LARGE SCALE GENOMIC DNA]</scope>
    <source>
        <strain evidence="3">CGMCC 1.7003</strain>
    </source>
</reference>
<proteinExistence type="predicted"/>
<accession>A0ABQ3KXY3</accession>
<evidence type="ECO:0000313" key="2">
    <source>
        <dbReference type="EMBL" id="GHG68079.1"/>
    </source>
</evidence>
<protein>
    <recommendedName>
        <fullName evidence="4">Type II secretion system protein GspC N-terminal domain-containing protein</fullName>
    </recommendedName>
</protein>
<keyword evidence="1" id="KW-1133">Transmembrane helix</keyword>
<comment type="caution">
    <text evidence="2">The sequence shown here is derived from an EMBL/GenBank/DDBJ whole genome shotgun (WGS) entry which is preliminary data.</text>
</comment>
<dbReference type="RefSeq" id="WP_189432303.1">
    <property type="nucleotide sequence ID" value="NZ_BNAO01000003.1"/>
</dbReference>
<evidence type="ECO:0000256" key="1">
    <source>
        <dbReference type="SAM" id="Phobius"/>
    </source>
</evidence>
<organism evidence="2 3">
    <name type="scientific">Alishewanella longhuensis</name>
    <dbReference type="NCBI Taxonomy" id="1091037"/>
    <lineage>
        <taxon>Bacteria</taxon>
        <taxon>Pseudomonadati</taxon>
        <taxon>Pseudomonadota</taxon>
        <taxon>Gammaproteobacteria</taxon>
        <taxon>Alteromonadales</taxon>
        <taxon>Alteromonadaceae</taxon>
        <taxon>Alishewanella</taxon>
    </lineage>
</organism>
<keyword evidence="1" id="KW-0472">Membrane</keyword>
<keyword evidence="3" id="KW-1185">Reference proteome</keyword>
<keyword evidence="1" id="KW-0812">Transmembrane</keyword>
<dbReference type="Proteomes" id="UP000659697">
    <property type="component" value="Unassembled WGS sequence"/>
</dbReference>
<sequence>MDMASFRTQLQQLTQFPYSVLLGATCLMLVIFFVQHVYVSPPDSTPSEREFSLPVVKPLAKPMLSESLASWQQQAVAQITPETLATEPEGATKLENQHLRIRGTWLNSAKQAVALFEIIENNTTRFAPYTQGELFGYYKVAQIANQQVSLADTREPNAEPIVLVVFEPISNRE</sequence>
<dbReference type="EMBL" id="BNAO01000003">
    <property type="protein sequence ID" value="GHG68079.1"/>
    <property type="molecule type" value="Genomic_DNA"/>
</dbReference>
<evidence type="ECO:0000313" key="3">
    <source>
        <dbReference type="Proteomes" id="UP000659697"/>
    </source>
</evidence>
<evidence type="ECO:0008006" key="4">
    <source>
        <dbReference type="Google" id="ProtNLM"/>
    </source>
</evidence>
<gene>
    <name evidence="2" type="ORF">GCM10010919_17240</name>
</gene>
<feature type="transmembrane region" description="Helical" evidence="1">
    <location>
        <begin position="20"/>
        <end position="39"/>
    </location>
</feature>